<evidence type="ECO:0000313" key="3">
    <source>
        <dbReference type="Proteomes" id="UP000769528"/>
    </source>
</evidence>
<evidence type="ECO:0008006" key="4">
    <source>
        <dbReference type="Google" id="ProtNLM"/>
    </source>
</evidence>
<protein>
    <recommendedName>
        <fullName evidence="4">ATPase expression protein 3</fullName>
    </recommendedName>
</protein>
<name>A0A9P8TFP3_9ASCO</name>
<gene>
    <name evidence="2" type="ORF">WICMUC_001757</name>
</gene>
<keyword evidence="3" id="KW-1185">Reference proteome</keyword>
<proteinExistence type="predicted"/>
<dbReference type="Proteomes" id="UP000769528">
    <property type="component" value="Unassembled WGS sequence"/>
</dbReference>
<dbReference type="Pfam" id="PF13812">
    <property type="entry name" value="PPR_3"/>
    <property type="match status" value="1"/>
</dbReference>
<comment type="subcellular location">
    <subcellularLocation>
        <location evidence="1">Mitochondrion</location>
    </subcellularLocation>
</comment>
<comment type="caution">
    <text evidence="2">The sequence shown here is derived from an EMBL/GenBank/DDBJ whole genome shotgun (WGS) entry which is preliminary data.</text>
</comment>
<dbReference type="EMBL" id="JAEUBF010000544">
    <property type="protein sequence ID" value="KAH3677176.1"/>
    <property type="molecule type" value="Genomic_DNA"/>
</dbReference>
<dbReference type="InterPro" id="IPR002885">
    <property type="entry name" value="PPR_rpt"/>
</dbReference>
<dbReference type="PANTHER" id="PTHR47938">
    <property type="entry name" value="RESPIRATORY COMPLEX I CHAPERONE (CIA84), PUTATIVE (AFU_ORTHOLOGUE AFUA_2G06020)-RELATED"/>
    <property type="match status" value="1"/>
</dbReference>
<reference evidence="2" key="2">
    <citation type="submission" date="2021-01" db="EMBL/GenBank/DDBJ databases">
        <authorList>
            <person name="Schikora-Tamarit M.A."/>
        </authorList>
    </citation>
    <scope>NUCLEOTIDE SEQUENCE</scope>
    <source>
        <strain evidence="2">CBS6341</strain>
    </source>
</reference>
<dbReference type="InterPro" id="IPR011990">
    <property type="entry name" value="TPR-like_helical_dom_sf"/>
</dbReference>
<organism evidence="2 3">
    <name type="scientific">Wickerhamomyces mucosus</name>
    <dbReference type="NCBI Taxonomy" id="1378264"/>
    <lineage>
        <taxon>Eukaryota</taxon>
        <taxon>Fungi</taxon>
        <taxon>Dikarya</taxon>
        <taxon>Ascomycota</taxon>
        <taxon>Saccharomycotina</taxon>
        <taxon>Saccharomycetes</taxon>
        <taxon>Phaffomycetales</taxon>
        <taxon>Wickerhamomycetaceae</taxon>
        <taxon>Wickerhamomyces</taxon>
    </lineage>
</organism>
<evidence type="ECO:0000256" key="1">
    <source>
        <dbReference type="ARBA" id="ARBA00004173"/>
    </source>
</evidence>
<dbReference type="OrthoDB" id="185373at2759"/>
<sequence>MSLLKAFKNYFISSKAGGNAISRSRKYDYAESIKVFNRVNSLNDIPIQTAFDNDQLVQKNLDNIEKNFKFQRKLVKEYLEPLNDTKLRRSKDLNSKFDKDKAKVNYQLTQFLKNNEGDQDTVYHTINQHITTEIIKTLSCITPKPSSAKDPSRIAINDTELFYNSPLHNHVYNEIPKLPNFEKDPKRFEQYIYLLTHSTFHYKNSSKFNGIIPKILRNLFHPLNSNTLNIRTINSYNYLIHFFSTKSDFATCREIFVQMSTEKIKPNATTYNLMIKNAMLISNLPHLSNPMNITLKYLRKMRNAEVDADVVTWNLVFKILKDNISKESLLRKRSELNIPLDPYFTKEFVRHLIDDKKKSAYEVFGFIKELNISFDKELFNLFLKQLIKESQYEAAFRSSKSLPESYQFKLNTESLNLYLRKFSQQGRVDLVIGMINTFGKKFGIKPNIDSYNLIMKSLAVSGSWPMKKTVSRILYYDMISSCKGIIAGDYWLKRLRARFKFIHNSNLDFRQPLTLKEVELRKLIHDYSFEEKIEFFPNKENKKILGKLGFYATKSKKNQQFDNPKLAIKKQQMKKYKIKISNIAIQKSMINRVPYANDPYTALKEELSNRRIIDKPI</sequence>
<dbReference type="NCBIfam" id="TIGR00756">
    <property type="entry name" value="PPR"/>
    <property type="match status" value="1"/>
</dbReference>
<evidence type="ECO:0000313" key="2">
    <source>
        <dbReference type="EMBL" id="KAH3677176.1"/>
    </source>
</evidence>
<reference evidence="2" key="1">
    <citation type="journal article" date="2021" name="Open Biol.">
        <title>Shared evolutionary footprints suggest mitochondrial oxidative damage underlies multiple complex I losses in fungi.</title>
        <authorList>
            <person name="Schikora-Tamarit M.A."/>
            <person name="Marcet-Houben M."/>
            <person name="Nosek J."/>
            <person name="Gabaldon T."/>
        </authorList>
    </citation>
    <scope>NUCLEOTIDE SEQUENCE</scope>
    <source>
        <strain evidence="2">CBS6341</strain>
    </source>
</reference>
<dbReference type="PANTHER" id="PTHR47938:SF35">
    <property type="entry name" value="PENTATRICOPEPTIDE REPEAT-CONTAINING PROTEIN 4, MITOCHONDRIAL-RELATED"/>
    <property type="match status" value="1"/>
</dbReference>
<dbReference type="GO" id="GO:0003729">
    <property type="term" value="F:mRNA binding"/>
    <property type="evidence" value="ECO:0007669"/>
    <property type="project" value="TreeGrafter"/>
</dbReference>
<dbReference type="Gene3D" id="1.25.40.10">
    <property type="entry name" value="Tetratricopeptide repeat domain"/>
    <property type="match status" value="2"/>
</dbReference>
<dbReference type="AlphaFoldDB" id="A0A9P8TFP3"/>
<accession>A0A9P8TFP3</accession>
<dbReference type="GO" id="GO:0005739">
    <property type="term" value="C:mitochondrion"/>
    <property type="evidence" value="ECO:0007669"/>
    <property type="project" value="UniProtKB-SubCell"/>
</dbReference>